<keyword evidence="3" id="KW-1185">Reference proteome</keyword>
<dbReference type="PROSITE" id="PS51257">
    <property type="entry name" value="PROKAR_LIPOPROTEIN"/>
    <property type="match status" value="1"/>
</dbReference>
<keyword evidence="1" id="KW-0732">Signal</keyword>
<dbReference type="AlphaFoldDB" id="A0A9W6QVT5"/>
<feature type="chain" id="PRO_5040765980" description="LppX_LprAFG lipoprotein" evidence="1">
    <location>
        <begin position="22"/>
        <end position="280"/>
    </location>
</feature>
<gene>
    <name evidence="2" type="ORF">Atai01_11180</name>
</gene>
<dbReference type="Gene3D" id="2.50.20.20">
    <property type="match status" value="1"/>
</dbReference>
<accession>A0A9W6QVT5</accession>
<evidence type="ECO:0000313" key="3">
    <source>
        <dbReference type="Proteomes" id="UP001165136"/>
    </source>
</evidence>
<evidence type="ECO:0000256" key="1">
    <source>
        <dbReference type="SAM" id="SignalP"/>
    </source>
</evidence>
<dbReference type="SUPFAM" id="SSF89392">
    <property type="entry name" value="Prokaryotic lipoproteins and lipoprotein localization factors"/>
    <property type="match status" value="1"/>
</dbReference>
<evidence type="ECO:0008006" key="4">
    <source>
        <dbReference type="Google" id="ProtNLM"/>
    </source>
</evidence>
<protein>
    <recommendedName>
        <fullName evidence="4">LppX_LprAFG lipoprotein</fullName>
    </recommendedName>
</protein>
<feature type="signal peptide" evidence="1">
    <location>
        <begin position="1"/>
        <end position="21"/>
    </location>
</feature>
<organism evidence="2 3">
    <name type="scientific">Amycolatopsis taiwanensis</name>
    <dbReference type="NCBI Taxonomy" id="342230"/>
    <lineage>
        <taxon>Bacteria</taxon>
        <taxon>Bacillati</taxon>
        <taxon>Actinomycetota</taxon>
        <taxon>Actinomycetes</taxon>
        <taxon>Pseudonocardiales</taxon>
        <taxon>Pseudonocardiaceae</taxon>
        <taxon>Amycolatopsis</taxon>
    </lineage>
</organism>
<name>A0A9W6QVT5_9PSEU</name>
<proteinExistence type="predicted"/>
<comment type="caution">
    <text evidence="2">The sequence shown here is derived from an EMBL/GenBank/DDBJ whole genome shotgun (WGS) entry which is preliminary data.</text>
</comment>
<dbReference type="InterPro" id="IPR029046">
    <property type="entry name" value="LolA/LolB/LppX"/>
</dbReference>
<dbReference type="RefSeq" id="WP_285486079.1">
    <property type="nucleotide sequence ID" value="NZ_BSTI01000002.1"/>
</dbReference>
<sequence length="280" mass="29293">MTKARLAVGGLALAITIGACGAGPVSGQASPAGSDTLFGNAKELVRVASAKTDQAKTAKFTITETIGGTPITTHGEGRYDGPNTAIKTTMSVVGMEMETRIVDQAVYVKFPAEMGRAMTAGKPWGRFSAGNPIAKVMGAAAGTAEQNDPTRILDQVQQAGTITKSEKTTLDGQPVTHYWVDIDFAKALETFATGFGLPADGMQGLADAQVVIPMELWLNQDSLPVQITEDLTAITNESGLAEAGMPVNIMVKYSDWGTPVDVQAPPADQVGELTLDLDHN</sequence>
<dbReference type="Proteomes" id="UP001165136">
    <property type="component" value="Unassembled WGS sequence"/>
</dbReference>
<evidence type="ECO:0000313" key="2">
    <source>
        <dbReference type="EMBL" id="GLY64499.1"/>
    </source>
</evidence>
<reference evidence="2" key="1">
    <citation type="submission" date="2023-03" db="EMBL/GenBank/DDBJ databases">
        <title>Amycolatopsis taiwanensis NBRC 103393.</title>
        <authorList>
            <person name="Ichikawa N."/>
            <person name="Sato H."/>
            <person name="Tonouchi N."/>
        </authorList>
    </citation>
    <scope>NUCLEOTIDE SEQUENCE</scope>
    <source>
        <strain evidence="2">NBRC 103393</strain>
    </source>
</reference>
<dbReference type="EMBL" id="BSTI01000002">
    <property type="protein sequence ID" value="GLY64499.1"/>
    <property type="molecule type" value="Genomic_DNA"/>
</dbReference>